<proteinExistence type="predicted"/>
<accession>A0A6G1F0K2</accession>
<name>A0A6G1F0K2_9ORYZ</name>
<evidence type="ECO:0000313" key="2">
    <source>
        <dbReference type="Proteomes" id="UP000479710"/>
    </source>
</evidence>
<keyword evidence="2" id="KW-1185">Reference proteome</keyword>
<dbReference type="Proteomes" id="UP000479710">
    <property type="component" value="Unassembled WGS sequence"/>
</dbReference>
<comment type="caution">
    <text evidence="1">The sequence shown here is derived from an EMBL/GenBank/DDBJ whole genome shotgun (WGS) entry which is preliminary data.</text>
</comment>
<reference evidence="1 2" key="1">
    <citation type="submission" date="2019-11" db="EMBL/GenBank/DDBJ databases">
        <title>Whole genome sequence of Oryza granulata.</title>
        <authorList>
            <person name="Li W."/>
        </authorList>
    </citation>
    <scope>NUCLEOTIDE SEQUENCE [LARGE SCALE GENOMIC DNA]</scope>
    <source>
        <strain evidence="2">cv. Menghai</strain>
        <tissue evidence="1">Leaf</tissue>
    </source>
</reference>
<protein>
    <submittedName>
        <fullName evidence="1">Uncharacterized protein</fullName>
    </submittedName>
</protein>
<dbReference type="EMBL" id="SPHZ02000002">
    <property type="protein sequence ID" value="KAF0930414.1"/>
    <property type="molecule type" value="Genomic_DNA"/>
</dbReference>
<sequence length="66" mass="7089">MVTAKAAVKTTTAADPGPVQLRDVERDRVSWWESRVGLEGNCIATRNISGKPDGFCQKDIPSVTSA</sequence>
<organism evidence="1 2">
    <name type="scientific">Oryza meyeriana var. granulata</name>
    <dbReference type="NCBI Taxonomy" id="110450"/>
    <lineage>
        <taxon>Eukaryota</taxon>
        <taxon>Viridiplantae</taxon>
        <taxon>Streptophyta</taxon>
        <taxon>Embryophyta</taxon>
        <taxon>Tracheophyta</taxon>
        <taxon>Spermatophyta</taxon>
        <taxon>Magnoliopsida</taxon>
        <taxon>Liliopsida</taxon>
        <taxon>Poales</taxon>
        <taxon>Poaceae</taxon>
        <taxon>BOP clade</taxon>
        <taxon>Oryzoideae</taxon>
        <taxon>Oryzeae</taxon>
        <taxon>Oryzinae</taxon>
        <taxon>Oryza</taxon>
        <taxon>Oryza meyeriana</taxon>
    </lineage>
</organism>
<evidence type="ECO:0000313" key="1">
    <source>
        <dbReference type="EMBL" id="KAF0930414.1"/>
    </source>
</evidence>
<gene>
    <name evidence="1" type="ORF">E2562_032295</name>
</gene>
<dbReference type="AlphaFoldDB" id="A0A6G1F0K2"/>